<organism evidence="24 25">
    <name type="scientific">Branchiostoma lanceolatum</name>
    <name type="common">Common lancelet</name>
    <name type="synonym">Amphioxus lanceolatum</name>
    <dbReference type="NCBI Taxonomy" id="7740"/>
    <lineage>
        <taxon>Eukaryota</taxon>
        <taxon>Metazoa</taxon>
        <taxon>Chordata</taxon>
        <taxon>Cephalochordata</taxon>
        <taxon>Leptocardii</taxon>
        <taxon>Amphioxiformes</taxon>
        <taxon>Branchiostomatidae</taxon>
        <taxon>Branchiostoma</taxon>
    </lineage>
</organism>
<dbReference type="InterPro" id="IPR000559">
    <property type="entry name" value="Formate_THF_ligase"/>
</dbReference>
<feature type="compositionally biased region" description="Basic and acidic residues" evidence="22">
    <location>
        <begin position="635"/>
        <end position="646"/>
    </location>
</feature>
<dbReference type="Gene3D" id="3.40.50.10860">
    <property type="entry name" value="Leucine Dehydrogenase, chain A, domain 1"/>
    <property type="match status" value="1"/>
</dbReference>
<dbReference type="Gene3D" id="3.10.410.10">
    <property type="entry name" value="Formyltetrahydrofolate synthetase, domain 3"/>
    <property type="match status" value="1"/>
</dbReference>
<keyword evidence="12" id="KW-0436">Ligase</keyword>
<evidence type="ECO:0000256" key="15">
    <source>
        <dbReference type="ARBA" id="ARBA00022840"/>
    </source>
</evidence>
<dbReference type="GO" id="GO:0004488">
    <property type="term" value="F:methylenetetrahydrofolate dehydrogenase (NADP+) activity"/>
    <property type="evidence" value="ECO:0007669"/>
    <property type="project" value="UniProtKB-EC"/>
</dbReference>
<dbReference type="InterPro" id="IPR003599">
    <property type="entry name" value="Ig_sub"/>
</dbReference>
<dbReference type="GO" id="GO:0005829">
    <property type="term" value="C:cytosol"/>
    <property type="evidence" value="ECO:0007669"/>
    <property type="project" value="TreeGrafter"/>
</dbReference>
<comment type="subunit">
    <text evidence="5">Homodimer.</text>
</comment>
<dbReference type="PANTHER" id="PTHR48099:SF5">
    <property type="entry name" value="C-1-TETRAHYDROFOLATE SYNTHASE, CYTOPLASMIC"/>
    <property type="match status" value="1"/>
</dbReference>
<evidence type="ECO:0000256" key="2">
    <source>
        <dbReference type="ARBA" id="ARBA00004777"/>
    </source>
</evidence>
<dbReference type="Pfam" id="PF00763">
    <property type="entry name" value="THF_DHG_CYH"/>
    <property type="match status" value="1"/>
</dbReference>
<evidence type="ECO:0000256" key="17">
    <source>
        <dbReference type="ARBA" id="ARBA00023002"/>
    </source>
</evidence>
<feature type="compositionally biased region" description="Gly residues" evidence="22">
    <location>
        <begin position="557"/>
        <end position="566"/>
    </location>
</feature>
<comment type="subcellular location">
    <subcellularLocation>
        <location evidence="1">Cytoplasm</location>
    </subcellularLocation>
</comment>
<feature type="domain" description="Ig-like" evidence="23">
    <location>
        <begin position="967"/>
        <end position="1076"/>
    </location>
</feature>
<dbReference type="Gene3D" id="1.10.8.770">
    <property type="match status" value="1"/>
</dbReference>
<dbReference type="SUPFAM" id="SSF51735">
    <property type="entry name" value="NAD(P)-binding Rossmann-fold domains"/>
    <property type="match status" value="1"/>
</dbReference>
<dbReference type="GO" id="GO:0004477">
    <property type="term" value="F:methenyltetrahydrofolate cyclohydrolase activity"/>
    <property type="evidence" value="ECO:0007669"/>
    <property type="project" value="UniProtKB-EC"/>
</dbReference>
<dbReference type="GO" id="GO:0005524">
    <property type="term" value="F:ATP binding"/>
    <property type="evidence" value="ECO:0007669"/>
    <property type="project" value="UniProtKB-KW"/>
</dbReference>
<evidence type="ECO:0000256" key="6">
    <source>
        <dbReference type="ARBA" id="ARBA00012295"/>
    </source>
</evidence>
<dbReference type="EC" id="6.3.4.3" evidence="6"/>
<comment type="similarity">
    <text evidence="3">In the N-terminal section; belongs to the tetrahydrofolate dehydrogenase/cyclohydrolase family.</text>
</comment>
<keyword evidence="18" id="KW-0511">Multifunctional enzyme</keyword>
<keyword evidence="11" id="KW-0554">One-carbon metabolism</keyword>
<dbReference type="InterPro" id="IPR020630">
    <property type="entry name" value="THF_DH/CycHdrlase_cat_dom"/>
</dbReference>
<dbReference type="InterPro" id="IPR036291">
    <property type="entry name" value="NAD(P)-bd_dom_sf"/>
</dbReference>
<feature type="compositionally biased region" description="Polar residues" evidence="22">
    <location>
        <begin position="1083"/>
        <end position="1093"/>
    </location>
</feature>
<feature type="compositionally biased region" description="Basic and acidic residues" evidence="22">
    <location>
        <begin position="1095"/>
        <end position="1117"/>
    </location>
</feature>
<dbReference type="CDD" id="cd01080">
    <property type="entry name" value="NAD_bind_m-THF_DH_Cyclohyd"/>
    <property type="match status" value="1"/>
</dbReference>
<dbReference type="Pfam" id="PF01268">
    <property type="entry name" value="FTHFS"/>
    <property type="match status" value="3"/>
</dbReference>
<dbReference type="EC" id="1.5.1.5" evidence="8"/>
<keyword evidence="14" id="KW-0378">Hydrolase</keyword>
<evidence type="ECO:0000256" key="13">
    <source>
        <dbReference type="ARBA" id="ARBA00022741"/>
    </source>
</evidence>
<evidence type="ECO:0000256" key="7">
    <source>
        <dbReference type="ARBA" id="ARBA00012776"/>
    </source>
</evidence>
<dbReference type="Proteomes" id="UP000838412">
    <property type="component" value="Chromosome 4"/>
</dbReference>
<comment type="similarity">
    <text evidence="4">In the C-terminal section; belongs to the formate--tetrahydrofolate ligase family.</text>
</comment>
<feature type="region of interest" description="Disordered" evidence="22">
    <location>
        <begin position="635"/>
        <end position="699"/>
    </location>
</feature>
<evidence type="ECO:0000256" key="21">
    <source>
        <dbReference type="ARBA" id="ARBA00059708"/>
    </source>
</evidence>
<feature type="compositionally biased region" description="Polar residues" evidence="22">
    <location>
        <begin position="587"/>
        <end position="597"/>
    </location>
</feature>
<dbReference type="FunFam" id="3.40.50.720:FF:000006">
    <property type="entry name" value="Bifunctional protein FolD"/>
    <property type="match status" value="1"/>
</dbReference>
<evidence type="ECO:0000313" key="24">
    <source>
        <dbReference type="EMBL" id="CAH1261777.1"/>
    </source>
</evidence>
<gene>
    <name evidence="24" type="primary">MTHFD1</name>
    <name evidence="24" type="ORF">BLAG_LOCUS17098</name>
</gene>
<dbReference type="GO" id="GO:0035999">
    <property type="term" value="P:tetrahydrofolate interconversion"/>
    <property type="evidence" value="ECO:0007669"/>
    <property type="project" value="UniProtKB-UniPathway"/>
</dbReference>
<evidence type="ECO:0000256" key="20">
    <source>
        <dbReference type="ARBA" id="ARBA00049033"/>
    </source>
</evidence>
<dbReference type="PROSITE" id="PS00722">
    <property type="entry name" value="FTHFS_2"/>
    <property type="match status" value="1"/>
</dbReference>
<evidence type="ECO:0000256" key="10">
    <source>
        <dbReference type="ARBA" id="ARBA00022490"/>
    </source>
</evidence>
<dbReference type="InterPro" id="IPR027417">
    <property type="entry name" value="P-loop_NTPase"/>
</dbReference>
<evidence type="ECO:0000256" key="16">
    <source>
        <dbReference type="ARBA" id="ARBA00022857"/>
    </source>
</evidence>
<dbReference type="PROSITE" id="PS00766">
    <property type="entry name" value="THF_DHG_CYH_1"/>
    <property type="match status" value="1"/>
</dbReference>
<dbReference type="InterPro" id="IPR020867">
    <property type="entry name" value="THF_DH/CycHdrlase_CS"/>
</dbReference>
<dbReference type="Gene3D" id="2.60.40.10">
    <property type="entry name" value="Immunoglobulins"/>
    <property type="match status" value="1"/>
</dbReference>
<feature type="region of interest" description="Disordered" evidence="22">
    <location>
        <begin position="1083"/>
        <end position="1124"/>
    </location>
</feature>
<keyword evidence="15" id="KW-0067">ATP-binding</keyword>
<dbReference type="SUPFAM" id="SSF53223">
    <property type="entry name" value="Aminoacid dehydrogenase-like, N-terminal domain"/>
    <property type="match status" value="1"/>
</dbReference>
<keyword evidence="25" id="KW-1185">Reference proteome</keyword>
<dbReference type="PROSITE" id="PS00767">
    <property type="entry name" value="THF_DHG_CYH_2"/>
    <property type="match status" value="1"/>
</dbReference>
<dbReference type="HAMAP" id="MF_01576">
    <property type="entry name" value="THF_DHG_CYH"/>
    <property type="match status" value="1"/>
</dbReference>
<dbReference type="InterPro" id="IPR007110">
    <property type="entry name" value="Ig-like_dom"/>
</dbReference>
<evidence type="ECO:0000313" key="25">
    <source>
        <dbReference type="Proteomes" id="UP000838412"/>
    </source>
</evidence>
<dbReference type="InterPro" id="IPR046346">
    <property type="entry name" value="Aminoacid_DH-like_N_sf"/>
</dbReference>
<reference evidence="24" key="1">
    <citation type="submission" date="2022-01" db="EMBL/GenBank/DDBJ databases">
        <authorList>
            <person name="Braso-Vives M."/>
        </authorList>
    </citation>
    <scope>NUCLEOTIDE SEQUENCE</scope>
</reference>
<dbReference type="SUPFAM" id="SSF48726">
    <property type="entry name" value="Immunoglobulin"/>
    <property type="match status" value="1"/>
</dbReference>
<dbReference type="GO" id="GO:0004329">
    <property type="term" value="F:formate-tetrahydrofolate ligase activity"/>
    <property type="evidence" value="ECO:0007669"/>
    <property type="project" value="UniProtKB-EC"/>
</dbReference>
<dbReference type="InterPro" id="IPR020628">
    <property type="entry name" value="Formate_THF_ligase_CS"/>
</dbReference>
<dbReference type="FunFam" id="1.10.8.770:FF:000001">
    <property type="entry name" value="Methylenetetrahydrofolate dehydrogenase (NADP+ dependent) 1 like"/>
    <property type="match status" value="1"/>
</dbReference>
<dbReference type="Pfam" id="PF02882">
    <property type="entry name" value="THF_DHG_CYH_C"/>
    <property type="match status" value="1"/>
</dbReference>
<feature type="region of interest" description="Disordered" evidence="22">
    <location>
        <begin position="523"/>
        <end position="602"/>
    </location>
</feature>
<evidence type="ECO:0000256" key="18">
    <source>
        <dbReference type="ARBA" id="ARBA00023268"/>
    </source>
</evidence>
<dbReference type="PANTHER" id="PTHR48099">
    <property type="entry name" value="C-1-TETRAHYDROFOLATE SYNTHASE, CYTOPLASMIC-RELATED"/>
    <property type="match status" value="1"/>
</dbReference>
<dbReference type="SUPFAM" id="SSF52540">
    <property type="entry name" value="P-loop containing nucleoside triphosphate hydrolases"/>
    <property type="match status" value="3"/>
</dbReference>
<comment type="function">
    <text evidence="21">Trifunctional enzyme that catalyzes the interconversion of three forms of one-carbon-substituted tetrahydrofolate: (6R)-5,10-methylene-5,6,7,8-tetrahydrofolate, 5,10-methenyltetrahydrofolate and (6S)-10-formyltetrahydrofolate. These derivatives of tetrahydrofolate are differentially required in nucleotide and amino acid biosynthesis, (6S)-10-formyltetrahydrofolate being required for purine biosynthesis while (6R)-5,10-methylene-5,6,7,8-tetrahydrofolate is used for serine and methionine biosynthesis for instance.</text>
</comment>
<dbReference type="UniPathway" id="UPA00193"/>
<evidence type="ECO:0000256" key="14">
    <source>
        <dbReference type="ARBA" id="ARBA00022801"/>
    </source>
</evidence>
<dbReference type="GO" id="GO:0046394">
    <property type="term" value="P:carboxylic acid biosynthetic process"/>
    <property type="evidence" value="ECO:0007669"/>
    <property type="project" value="UniProtKB-ARBA"/>
</dbReference>
<dbReference type="Gene3D" id="3.40.50.300">
    <property type="entry name" value="P-loop containing nucleotide triphosphate hydrolases"/>
    <property type="match status" value="3"/>
</dbReference>
<dbReference type="InterPro" id="IPR036179">
    <property type="entry name" value="Ig-like_dom_sf"/>
</dbReference>
<evidence type="ECO:0000256" key="8">
    <source>
        <dbReference type="ARBA" id="ARBA00012859"/>
    </source>
</evidence>
<evidence type="ECO:0000256" key="5">
    <source>
        <dbReference type="ARBA" id="ARBA00011738"/>
    </source>
</evidence>
<dbReference type="SMART" id="SM00409">
    <property type="entry name" value="IG"/>
    <property type="match status" value="1"/>
</dbReference>
<dbReference type="InterPro" id="IPR020631">
    <property type="entry name" value="THF_DH/CycHdrlase_NAD-bd_dom"/>
</dbReference>
<evidence type="ECO:0000256" key="19">
    <source>
        <dbReference type="ARBA" id="ARBA00036357"/>
    </source>
</evidence>
<evidence type="ECO:0000256" key="22">
    <source>
        <dbReference type="SAM" id="MobiDB-lite"/>
    </source>
</evidence>
<name>A0A8K0EPZ4_BRALA</name>
<keyword evidence="16" id="KW-0521">NADP</keyword>
<evidence type="ECO:0000256" key="9">
    <source>
        <dbReference type="ARBA" id="ARBA00017592"/>
    </source>
</evidence>
<comment type="catalytic activity">
    <reaction evidence="20">
        <text>(6S)-5,6,7,8-tetrahydrofolate + formate + ATP = (6R)-10-formyltetrahydrofolate + ADP + phosphate</text>
        <dbReference type="Rhea" id="RHEA:20221"/>
        <dbReference type="ChEBI" id="CHEBI:15740"/>
        <dbReference type="ChEBI" id="CHEBI:30616"/>
        <dbReference type="ChEBI" id="CHEBI:43474"/>
        <dbReference type="ChEBI" id="CHEBI:57453"/>
        <dbReference type="ChEBI" id="CHEBI:195366"/>
        <dbReference type="ChEBI" id="CHEBI:456216"/>
        <dbReference type="EC" id="6.3.4.3"/>
    </reaction>
</comment>
<evidence type="ECO:0000256" key="11">
    <source>
        <dbReference type="ARBA" id="ARBA00022563"/>
    </source>
</evidence>
<proteinExistence type="inferred from homology"/>
<sequence>MHGLPGLPAVARRTLFLSLRRSRVASCGKRQVSTTCARRGSESDGTQVTPGHKNAYIVDGTVYASFPVGPRAFASTSAKDRSVEVQDPGRRPINYLSHRTATTLHVPQKLRTDDMPAQVISGKEIAAGIRAKLREEVTKMQEEVPGYRPGLAVVQVGNDEASNVYIRMKMRAAEEAGMNGRHIKMPQDTTQNELVTQINQLNADPGIHGMIVQLPLDTTQPIDSHLVLNTIDPAKDVDGLHDVNSAKLARGNLSDCFVPCTPRGCLELIKSTGTDVDGKNAVVVGRSKIVGAPMSELLTWNHATVTVCHSHTKNLEQVCREADVLVVAIGRAQMVKGSWIKPGAVVIDCGINSIPDATKKSGKRLVGDVDYAEALEVASAVTPVPGGVGPMTVAMLMQNTVENAQKALQKYRASVWNISYLPLRLKTQVPSDIEVATAQTPKNVDDLAREIGLQPHEVDLYGKKKAKVSLSVLDRLKDVPNGKYVVVTGITPTPLGEGKSTTTLGLTQALGAHLKKNTFACVRQPSQGPTFGIKGTGGDDHHGDGDHGDQPQPLDLSGGGAAGGGYSQVIPMDEPQRAGTFDAPRKNQPSARTNQPQRADKFDAARTYQPLARKIQPWDSATRCLTTAFRERWKGRAKEGDVEPPDKPCLGEGQGTWSSSNSTSGSSEGSVSLEESSESDDLPGMVVPAEDVEKDVSSPTRRTTVQSVYTWQFNLHLTGDIHAITAANNLLAAAIDARIFHESTQTDKALYGRLVPTKDGARKFSPIQMKRLEKLGITKTNPDDLTDEEVTDFARLDIDKSTITWQRVMDTNDRYLRKITIGQSPTEKGITRETNFDITVASEIMAVLALTTSLADMRDRLGRMVVASDSKGRPVTADDLGLGGALTVLMKDAIRPNLMQNLEGTPVFVHAGPFANIAHGNSSVLADKIALKLVGPNGFVVPCMVDETGSYKLIQVVSWDDLTCASPDVTVIADNGTVSVTGNASFTCQTECLEGLTFSWIASNRVRRSSSYQYYKNYTHVSTQSCKGSNISRQEAKRMCYSVLNIARMGIDVEGTYTCEVTAKHTGNASASAVLTVANVGMSTEPQDETTITGVKKETTDAGEKEETTNRPFDKKSTSPPPPELSTTELIFVGLASFCGCSIIGGAIAACVSRCKRVGRENNGYPAEGQSNNPATNVELASGAHYENDDQISDAGGARGGHYENDDDQISDAGAPRGGHYENDDQISDAGGARGGHYENDDQISDAGGARGGHYENDKQFSDECDEFSNAVTEAGFGADIGMEKFFDIKCRYSGLVPHVVVLVATIRALKMHGGGPKVTAGTPLPREYKEENIDLVEAGCSNLKKQIENALHFGIPVVVAINGFATDTEAEMQAVIRKSKEFGAFDAVICSHWANGGAGAADLARAVEQASQQPSDFHFLYDVKLPLEEKIETIAKKIYGADGIELSEQAQAAINRYRSQGFNDLPICMAKTHLSLSHEPDRKGAPTGFTLPIRDVRASVGAGFIYPLVGTMSTMPGLPTRPCFYDIDIDPNTEEVKGLF</sequence>
<comment type="catalytic activity">
    <reaction evidence="19">
        <text>(6R)-5,10-methenyltetrahydrofolate + H2O = (6R)-10-formyltetrahydrofolate + H(+)</text>
        <dbReference type="Rhea" id="RHEA:23700"/>
        <dbReference type="ChEBI" id="CHEBI:15377"/>
        <dbReference type="ChEBI" id="CHEBI:15378"/>
        <dbReference type="ChEBI" id="CHEBI:57455"/>
        <dbReference type="ChEBI" id="CHEBI:195366"/>
        <dbReference type="EC" id="3.5.4.9"/>
    </reaction>
</comment>
<dbReference type="InterPro" id="IPR013783">
    <property type="entry name" value="Ig-like_fold"/>
</dbReference>
<feature type="compositionally biased region" description="Basic and acidic residues" evidence="22">
    <location>
        <begin position="537"/>
        <end position="549"/>
    </location>
</feature>
<dbReference type="PRINTS" id="PR00085">
    <property type="entry name" value="THFDHDRGNASE"/>
</dbReference>
<evidence type="ECO:0000256" key="1">
    <source>
        <dbReference type="ARBA" id="ARBA00004496"/>
    </source>
</evidence>
<feature type="region of interest" description="Disordered" evidence="22">
    <location>
        <begin position="1188"/>
        <end position="1260"/>
    </location>
</feature>
<dbReference type="Gene3D" id="3.40.50.720">
    <property type="entry name" value="NAD(P)-binding Rossmann-like Domain"/>
    <property type="match status" value="1"/>
</dbReference>
<evidence type="ECO:0000256" key="4">
    <source>
        <dbReference type="ARBA" id="ARBA00006985"/>
    </source>
</evidence>
<evidence type="ECO:0000256" key="3">
    <source>
        <dbReference type="ARBA" id="ARBA00005559"/>
    </source>
</evidence>
<dbReference type="FunFam" id="3.10.410.10:FF:000001">
    <property type="entry name" value="Putative formate--tetrahydrofolate ligase"/>
    <property type="match status" value="1"/>
</dbReference>
<dbReference type="FunFam" id="3.40.50.10860:FF:000005">
    <property type="entry name" value="C-1-tetrahydrofolate synthase, cytoplasmic, putative"/>
    <property type="match status" value="1"/>
</dbReference>
<keyword evidence="10" id="KW-0963">Cytoplasm</keyword>
<dbReference type="PROSITE" id="PS50835">
    <property type="entry name" value="IG_LIKE"/>
    <property type="match status" value="1"/>
</dbReference>
<dbReference type="EC" id="3.5.4.9" evidence="7"/>
<dbReference type="OrthoDB" id="1845775at2759"/>
<feature type="compositionally biased region" description="Low complexity" evidence="22">
    <location>
        <begin position="658"/>
        <end position="674"/>
    </location>
</feature>
<dbReference type="EMBL" id="OV696689">
    <property type="protein sequence ID" value="CAH1261777.1"/>
    <property type="molecule type" value="Genomic_DNA"/>
</dbReference>
<keyword evidence="17" id="KW-0560">Oxidoreductase</keyword>
<evidence type="ECO:0000259" key="23">
    <source>
        <dbReference type="PROSITE" id="PS50835"/>
    </source>
</evidence>
<protein>
    <recommendedName>
        <fullName evidence="9">C-1-tetrahydrofolate synthase, cytoplasmic</fullName>
        <ecNumber evidence="8">1.5.1.5</ecNumber>
        <ecNumber evidence="7">3.5.4.9</ecNumber>
        <ecNumber evidence="6">6.3.4.3</ecNumber>
    </recommendedName>
</protein>
<evidence type="ECO:0000256" key="12">
    <source>
        <dbReference type="ARBA" id="ARBA00022598"/>
    </source>
</evidence>
<dbReference type="InterPro" id="IPR000672">
    <property type="entry name" value="THF_DH/CycHdrlase"/>
</dbReference>
<accession>A0A8K0EPZ4</accession>
<comment type="pathway">
    <text evidence="2">One-carbon metabolism; tetrahydrofolate interconversion.</text>
</comment>
<keyword evidence="13" id="KW-0547">Nucleotide-binding</keyword>